<dbReference type="InterPro" id="IPR029058">
    <property type="entry name" value="AB_hydrolase_fold"/>
</dbReference>
<evidence type="ECO:0000313" key="4">
    <source>
        <dbReference type="Proteomes" id="UP000313231"/>
    </source>
</evidence>
<dbReference type="EMBL" id="VDMP01000019">
    <property type="protein sequence ID" value="TNM43333.1"/>
    <property type="molecule type" value="Genomic_DNA"/>
</dbReference>
<dbReference type="OrthoDB" id="9803828at2"/>
<feature type="domain" description="BD-FAE-like" evidence="2">
    <location>
        <begin position="154"/>
        <end position="361"/>
    </location>
</feature>
<organism evidence="3 4">
    <name type="scientific">Nocardioides albidus</name>
    <dbReference type="NCBI Taxonomy" id="1517589"/>
    <lineage>
        <taxon>Bacteria</taxon>
        <taxon>Bacillati</taxon>
        <taxon>Actinomycetota</taxon>
        <taxon>Actinomycetes</taxon>
        <taxon>Propionibacteriales</taxon>
        <taxon>Nocardioidaceae</taxon>
        <taxon>Nocardioides</taxon>
    </lineage>
</organism>
<dbReference type="PROSITE" id="PS00122">
    <property type="entry name" value="CARBOXYLESTERASE_B_1"/>
    <property type="match status" value="1"/>
</dbReference>
<dbReference type="RefSeq" id="WP_139622044.1">
    <property type="nucleotide sequence ID" value="NZ_VDMP01000019.1"/>
</dbReference>
<dbReference type="InterPro" id="IPR050300">
    <property type="entry name" value="GDXG_lipolytic_enzyme"/>
</dbReference>
<dbReference type="PANTHER" id="PTHR48081">
    <property type="entry name" value="AB HYDROLASE SUPERFAMILY PROTEIN C4A8.06C"/>
    <property type="match status" value="1"/>
</dbReference>
<dbReference type="GO" id="GO:0016787">
    <property type="term" value="F:hydrolase activity"/>
    <property type="evidence" value="ECO:0007669"/>
    <property type="project" value="UniProtKB-KW"/>
</dbReference>
<proteinExistence type="predicted"/>
<evidence type="ECO:0000259" key="2">
    <source>
        <dbReference type="Pfam" id="PF20434"/>
    </source>
</evidence>
<dbReference type="InterPro" id="IPR049492">
    <property type="entry name" value="BD-FAE-like_dom"/>
</dbReference>
<evidence type="ECO:0000256" key="1">
    <source>
        <dbReference type="ARBA" id="ARBA00022801"/>
    </source>
</evidence>
<keyword evidence="4" id="KW-1185">Reference proteome</keyword>
<protein>
    <submittedName>
        <fullName evidence="3">Alpha/beta hydrolase</fullName>
    </submittedName>
</protein>
<name>A0A5C4W5J2_9ACTN</name>
<accession>A0A5C4W5J2</accession>
<dbReference type="Pfam" id="PF20434">
    <property type="entry name" value="BD-FAE"/>
    <property type="match status" value="1"/>
</dbReference>
<dbReference type="AlphaFoldDB" id="A0A5C4W5J2"/>
<sequence length="427" mass="46272">MGFVRRQLVTAALTANAIRPLPGSRAGIPAFFAGWLTGELAPQVLGLTVADAAAHARGSRRDRRGLALAGLSAAGLAYLIRQSRRAVDDAEDALVEGLGVDYVEQLDAKPTPAELATPWRRIANPFAFRRAARRAGIEVHRDIPYAPYGRRGLLDVYTSEVTPAAGAPVLLQVHGGAWTIGDKEQQGLPLMQHLAAKGWVCVAINYRLAPRDPWPAQIVDVKAAIAWIKEHIADFGGDPSYVAITGGSAGGHLAALAAVTPNAPEFQPGFETADTSVQAAVPYYGVYDWAGATGLRSAELMRDTFLAPRVVRRRFRDAPEVFEQASPLLRVSPDDPDFFVIHGSRDTLVDPAQARSFVEALRATSKRTVVYAELPGAQHAFDIFPSIRSQHLVRATDRFLTWHWNVWRREQLSTGPDGSLDPSADAT</sequence>
<dbReference type="Proteomes" id="UP000313231">
    <property type="component" value="Unassembled WGS sequence"/>
</dbReference>
<dbReference type="SUPFAM" id="SSF53474">
    <property type="entry name" value="alpha/beta-Hydrolases"/>
    <property type="match status" value="1"/>
</dbReference>
<dbReference type="InterPro" id="IPR019826">
    <property type="entry name" value="Carboxylesterase_B_AS"/>
</dbReference>
<dbReference type="PANTHER" id="PTHR48081:SF33">
    <property type="entry name" value="KYNURENINE FORMAMIDASE"/>
    <property type="match status" value="1"/>
</dbReference>
<evidence type="ECO:0000313" key="3">
    <source>
        <dbReference type="EMBL" id="TNM43333.1"/>
    </source>
</evidence>
<keyword evidence="1 3" id="KW-0378">Hydrolase</keyword>
<dbReference type="Gene3D" id="3.40.50.1820">
    <property type="entry name" value="alpha/beta hydrolase"/>
    <property type="match status" value="1"/>
</dbReference>
<reference evidence="3 4" key="1">
    <citation type="journal article" date="2016" name="Int. J. Syst. Evol. Microbiol.">
        <title>Nocardioides albidus sp. nov., an actinobacterium isolated from garden soil.</title>
        <authorList>
            <person name="Singh H."/>
            <person name="Du J."/>
            <person name="Trinh H."/>
            <person name="Won K."/>
            <person name="Yang J.E."/>
            <person name="Yin C."/>
            <person name="Kook M."/>
            <person name="Yi T.H."/>
        </authorList>
    </citation>
    <scope>NUCLEOTIDE SEQUENCE [LARGE SCALE GENOMIC DNA]</scope>
    <source>
        <strain evidence="3 4">CCTCC AB 2015297</strain>
    </source>
</reference>
<comment type="caution">
    <text evidence="3">The sequence shown here is derived from an EMBL/GenBank/DDBJ whole genome shotgun (WGS) entry which is preliminary data.</text>
</comment>
<gene>
    <name evidence="3" type="ORF">FHP29_06515</name>
</gene>